<dbReference type="PANTHER" id="PTHR32108:SF9">
    <property type="entry name" value="REVERSE TRANSCRIPTASE RNASE H-LIKE DOMAIN-CONTAINING PROTEIN"/>
    <property type="match status" value="1"/>
</dbReference>
<dbReference type="Proteomes" id="UP000233551">
    <property type="component" value="Unassembled WGS sequence"/>
</dbReference>
<dbReference type="AlphaFoldDB" id="A0A2I0LAI5"/>
<keyword evidence="3" id="KW-1185">Reference proteome</keyword>
<evidence type="ECO:0000256" key="1">
    <source>
        <dbReference type="SAM" id="MobiDB-lite"/>
    </source>
</evidence>
<reference evidence="2 3" key="1">
    <citation type="submission" date="2017-11" db="EMBL/GenBank/DDBJ databases">
        <title>De-novo sequencing of pomegranate (Punica granatum L.) genome.</title>
        <authorList>
            <person name="Akparov Z."/>
            <person name="Amiraslanov A."/>
            <person name="Hajiyeva S."/>
            <person name="Abbasov M."/>
            <person name="Kaur K."/>
            <person name="Hamwieh A."/>
            <person name="Solovyev V."/>
            <person name="Salamov A."/>
            <person name="Braich B."/>
            <person name="Kosarev P."/>
            <person name="Mahmoud A."/>
            <person name="Hajiyev E."/>
            <person name="Babayeva S."/>
            <person name="Izzatullayeva V."/>
            <person name="Mammadov A."/>
            <person name="Mammadov A."/>
            <person name="Sharifova S."/>
            <person name="Ojaghi J."/>
            <person name="Eynullazada K."/>
            <person name="Bayramov B."/>
            <person name="Abdulazimova A."/>
            <person name="Shahmuradov I."/>
        </authorList>
    </citation>
    <scope>NUCLEOTIDE SEQUENCE [LARGE SCALE GENOMIC DNA]</scope>
    <source>
        <strain evidence="3">cv. AG2017</strain>
        <tissue evidence="2">Leaf</tissue>
    </source>
</reference>
<gene>
    <name evidence="2" type="ORF">CRG98_001927</name>
</gene>
<organism evidence="2 3">
    <name type="scientific">Punica granatum</name>
    <name type="common">Pomegranate</name>
    <dbReference type="NCBI Taxonomy" id="22663"/>
    <lineage>
        <taxon>Eukaryota</taxon>
        <taxon>Viridiplantae</taxon>
        <taxon>Streptophyta</taxon>
        <taxon>Embryophyta</taxon>
        <taxon>Tracheophyta</taxon>
        <taxon>Spermatophyta</taxon>
        <taxon>Magnoliopsida</taxon>
        <taxon>eudicotyledons</taxon>
        <taxon>Gunneridae</taxon>
        <taxon>Pentapetalae</taxon>
        <taxon>rosids</taxon>
        <taxon>malvids</taxon>
        <taxon>Myrtales</taxon>
        <taxon>Lythraceae</taxon>
        <taxon>Punica</taxon>
    </lineage>
</organism>
<dbReference type="EMBL" id="PGOL01000081">
    <property type="protein sequence ID" value="PKI77697.1"/>
    <property type="molecule type" value="Genomic_DNA"/>
</dbReference>
<accession>A0A2I0LAI5</accession>
<protein>
    <submittedName>
        <fullName evidence="2">Uncharacterized protein</fullName>
    </submittedName>
</protein>
<proteinExistence type="predicted"/>
<evidence type="ECO:0000313" key="3">
    <source>
        <dbReference type="Proteomes" id="UP000233551"/>
    </source>
</evidence>
<feature type="region of interest" description="Disordered" evidence="1">
    <location>
        <begin position="287"/>
        <end position="310"/>
    </location>
</feature>
<name>A0A2I0LAI5_PUNGR</name>
<evidence type="ECO:0000313" key="2">
    <source>
        <dbReference type="EMBL" id="PKI77697.1"/>
    </source>
</evidence>
<dbReference type="PANTHER" id="PTHR32108">
    <property type="entry name" value="DNA-DIRECTED RNA POLYMERASE SUBUNIT ALPHA"/>
    <property type="match status" value="1"/>
</dbReference>
<comment type="caution">
    <text evidence="2">The sequence shown here is derived from an EMBL/GenBank/DDBJ whole genome shotgun (WGS) entry which is preliminary data.</text>
</comment>
<sequence length="406" mass="44675">MLRLTDQPYIRNVICSLQLFDDCPIDQTFPRTTIESLDREIARLSVTLDWTWAKESGNVIAPAPILQPVPIPPPARASVAQLISDPLLPPPGPTNVPLPPAALLMSDPSTYALPPLSMPVPPLVYTNPQLMVFLVSSAFVPAQTIEPFLVQAPQLNIQMFHGMINGAYYSHFMGHKATFSEMIMAGKQVDLGIKLGRIEVLIKRKEGESPRKTTAVTSSAGSKMGKEASINAINPGRQGAQQYPINFTLAPPATQVYTQPPMQYQQPIYYSVPSPTLQHYAHVPPQIQQNRPPASRAPRSTQQAPAQQAYQQLLADRKIIRVAPAPNFNPVTQNQNLHCEDNQGAPGYTTDNCWKLMEKIQDMIEKNEISFNAVKPLNVQANPLPNHRSSSGPTVNMIGAYVLGKK</sequence>